<keyword evidence="19" id="KW-1185">Reference proteome</keyword>
<comment type="catalytic activity">
    <reaction evidence="16">
        <text>sarcosine + (6S)-5,6,7,8-tetrahydrofolate + O2 = (6R)-5,10-methylene-5,6,7,8-tetrahydrofolate + glycine + H2O2</text>
        <dbReference type="Rhea" id="RHEA:70455"/>
        <dbReference type="ChEBI" id="CHEBI:15379"/>
        <dbReference type="ChEBI" id="CHEBI:15636"/>
        <dbReference type="ChEBI" id="CHEBI:16240"/>
        <dbReference type="ChEBI" id="CHEBI:57305"/>
        <dbReference type="ChEBI" id="CHEBI:57433"/>
        <dbReference type="ChEBI" id="CHEBI:57453"/>
        <dbReference type="EC" id="1.5.3.24"/>
    </reaction>
</comment>
<dbReference type="PROSITE" id="PS50206">
    <property type="entry name" value="RHODANESE_3"/>
    <property type="match status" value="1"/>
</dbReference>
<sequence length="418" mass="45235">MEKYSFTNLAKHALAGHKNWKPLWRSPEPKKSYDVVIVGAGGQGLATAYYLAKNHGITNVAVIDKGWLGGGNTGRNTSMVRSNYFYEESSNFYDHSLKLYEQLGNELNYNVMLSQGGVMLLGHSAVEMQLIERAANSLLLQGVDSEMLTPEQVKEREPVIDLNPNGRYPIQGGFVQKRGGVARHDAVAWGYARRASDMGVDIIQDCPITNILTDSNNKAIGVETAKFGVIKADKVVSCVAGLSSTIADMAGFDLPIKSQTLQAMVSEPIKPVMHGCVGSGPVHCYVSQSDRGEILVGGTADFYPSFGQRGNINPTEHTLAAMCEIFPLFSRLKLMRQWAGIVDISPDSTPIIGLTPVKDMYISTGWGTGGFKGIPAGGETLAYTVANNKPHHLVEKFDLGRFARGEMIDEAAAAGIPH</sequence>
<keyword evidence="5" id="KW-0285">Flavoprotein</keyword>
<comment type="cofactor">
    <cofactor evidence="2">
        <name>FAD</name>
        <dbReference type="ChEBI" id="CHEBI:57692"/>
    </cofactor>
</comment>
<keyword evidence="8" id="KW-0274">FAD</keyword>
<evidence type="ECO:0000256" key="2">
    <source>
        <dbReference type="ARBA" id="ARBA00001974"/>
    </source>
</evidence>
<evidence type="ECO:0000313" key="19">
    <source>
        <dbReference type="Proteomes" id="UP001248581"/>
    </source>
</evidence>
<dbReference type="InterPro" id="IPR001763">
    <property type="entry name" value="Rhodanese-like_dom"/>
</dbReference>
<comment type="cofactor">
    <cofactor evidence="1">
        <name>FMN</name>
        <dbReference type="ChEBI" id="CHEBI:58210"/>
    </cofactor>
</comment>
<evidence type="ECO:0000256" key="8">
    <source>
        <dbReference type="ARBA" id="ARBA00022827"/>
    </source>
</evidence>
<comment type="similarity">
    <text evidence="10">Belongs to the SoxB family.</text>
</comment>
<keyword evidence="7" id="KW-0547">Nucleotide-binding</keyword>
<evidence type="ECO:0000256" key="4">
    <source>
        <dbReference type="ARBA" id="ARBA00022490"/>
    </source>
</evidence>
<dbReference type="RefSeq" id="WP_348386169.1">
    <property type="nucleotide sequence ID" value="NZ_CP134146.1"/>
</dbReference>
<dbReference type="PANTHER" id="PTHR13847">
    <property type="entry name" value="SARCOSINE DEHYDROGENASE-RELATED"/>
    <property type="match status" value="1"/>
</dbReference>
<dbReference type="EMBL" id="CP134146">
    <property type="protein sequence ID" value="WNC67005.1"/>
    <property type="molecule type" value="Genomic_DNA"/>
</dbReference>
<keyword evidence="9" id="KW-0560">Oxidoreductase</keyword>
<dbReference type="EC" id="1.5.3.24" evidence="11"/>
<dbReference type="InterPro" id="IPR036188">
    <property type="entry name" value="FAD/NAD-bd_sf"/>
</dbReference>
<evidence type="ECO:0000256" key="10">
    <source>
        <dbReference type="ARBA" id="ARBA00043973"/>
    </source>
</evidence>
<evidence type="ECO:0000256" key="3">
    <source>
        <dbReference type="ARBA" id="ARBA00004496"/>
    </source>
</evidence>
<reference evidence="19" key="1">
    <citation type="submission" date="2023-09" db="EMBL/GenBank/DDBJ databases">
        <authorList>
            <person name="Zhang C."/>
        </authorList>
    </citation>
    <scope>NUCLEOTIDE SEQUENCE [LARGE SCALE GENOMIC DNA]</scope>
    <source>
        <strain evidence="19">SQ345</strain>
    </source>
</reference>
<feature type="domain" description="Rhodanese" evidence="17">
    <location>
        <begin position="35"/>
        <end position="79"/>
    </location>
</feature>
<dbReference type="SUPFAM" id="SSF51905">
    <property type="entry name" value="FAD/NAD(P)-binding domain"/>
    <property type="match status" value="1"/>
</dbReference>
<accession>A0ABY9TDT0</accession>
<evidence type="ECO:0000256" key="12">
    <source>
        <dbReference type="ARBA" id="ARBA00044150"/>
    </source>
</evidence>
<evidence type="ECO:0000256" key="5">
    <source>
        <dbReference type="ARBA" id="ARBA00022630"/>
    </source>
</evidence>
<dbReference type="Pfam" id="PF01266">
    <property type="entry name" value="DAO"/>
    <property type="match status" value="1"/>
</dbReference>
<evidence type="ECO:0000256" key="9">
    <source>
        <dbReference type="ARBA" id="ARBA00023002"/>
    </source>
</evidence>
<dbReference type="NCBIfam" id="TIGR01373">
    <property type="entry name" value="soxB"/>
    <property type="match status" value="1"/>
</dbReference>
<evidence type="ECO:0000259" key="17">
    <source>
        <dbReference type="PROSITE" id="PS50206"/>
    </source>
</evidence>
<comment type="catalytic activity">
    <reaction evidence="15">
        <text>sarcosine + O2 + H2O = formaldehyde + glycine + H2O2</text>
        <dbReference type="Rhea" id="RHEA:13313"/>
        <dbReference type="ChEBI" id="CHEBI:15377"/>
        <dbReference type="ChEBI" id="CHEBI:15379"/>
        <dbReference type="ChEBI" id="CHEBI:16240"/>
        <dbReference type="ChEBI" id="CHEBI:16842"/>
        <dbReference type="ChEBI" id="CHEBI:57305"/>
        <dbReference type="ChEBI" id="CHEBI:57433"/>
    </reaction>
</comment>
<organism evidence="18 19">
    <name type="scientific">Thalassotalea nanhaiensis</name>
    <dbReference type="NCBI Taxonomy" id="3065648"/>
    <lineage>
        <taxon>Bacteria</taxon>
        <taxon>Pseudomonadati</taxon>
        <taxon>Pseudomonadota</taxon>
        <taxon>Gammaproteobacteria</taxon>
        <taxon>Alteromonadales</taxon>
        <taxon>Colwelliaceae</taxon>
        <taxon>Thalassotalea</taxon>
    </lineage>
</organism>
<keyword evidence="4" id="KW-0963">Cytoplasm</keyword>
<keyword evidence="6" id="KW-0288">FMN</keyword>
<evidence type="ECO:0000256" key="16">
    <source>
        <dbReference type="ARBA" id="ARBA00048917"/>
    </source>
</evidence>
<evidence type="ECO:0000313" key="18">
    <source>
        <dbReference type="EMBL" id="WNC67005.1"/>
    </source>
</evidence>
<evidence type="ECO:0000256" key="1">
    <source>
        <dbReference type="ARBA" id="ARBA00001917"/>
    </source>
</evidence>
<evidence type="ECO:0000256" key="6">
    <source>
        <dbReference type="ARBA" id="ARBA00022643"/>
    </source>
</evidence>
<proteinExistence type="inferred from homology"/>
<dbReference type="SUPFAM" id="SSF54373">
    <property type="entry name" value="FAD-linked reductases, C-terminal domain"/>
    <property type="match status" value="1"/>
</dbReference>
<dbReference type="Gene3D" id="3.30.9.10">
    <property type="entry name" value="D-Amino Acid Oxidase, subunit A, domain 2"/>
    <property type="match status" value="1"/>
</dbReference>
<dbReference type="InterPro" id="IPR006076">
    <property type="entry name" value="FAD-dep_OxRdtase"/>
</dbReference>
<comment type="subcellular location">
    <subcellularLocation>
        <location evidence="3">Cytoplasm</location>
    </subcellularLocation>
</comment>
<evidence type="ECO:0000256" key="11">
    <source>
        <dbReference type="ARBA" id="ARBA00044044"/>
    </source>
</evidence>
<dbReference type="InterPro" id="IPR006278">
    <property type="entry name" value="SoxB"/>
</dbReference>
<name>A0ABY9TDT0_9GAMM</name>
<dbReference type="Proteomes" id="UP001248581">
    <property type="component" value="Chromosome"/>
</dbReference>
<dbReference type="Gene3D" id="3.50.50.60">
    <property type="entry name" value="FAD/NAD(P)-binding domain"/>
    <property type="match status" value="1"/>
</dbReference>
<evidence type="ECO:0000256" key="7">
    <source>
        <dbReference type="ARBA" id="ARBA00022741"/>
    </source>
</evidence>
<evidence type="ECO:0000256" key="13">
    <source>
        <dbReference type="ARBA" id="ARBA00044216"/>
    </source>
</evidence>
<protein>
    <recommendedName>
        <fullName evidence="12">Sarcosine oxidase subunit beta</fullName>
        <ecNumber evidence="11">1.5.3.24</ecNumber>
    </recommendedName>
    <alternativeName>
        <fullName evidence="13">Sarcosine oxidase (5,10-methylenetetrahydrofolate-forming) subunit beta</fullName>
    </alternativeName>
    <alternativeName>
        <fullName evidence="14">Tetrameric sarcosine oxidase subunit beta</fullName>
    </alternativeName>
</protein>
<evidence type="ECO:0000256" key="14">
    <source>
        <dbReference type="ARBA" id="ARBA00044295"/>
    </source>
</evidence>
<dbReference type="PANTHER" id="PTHR13847:SF287">
    <property type="entry name" value="FAD-DEPENDENT OXIDOREDUCTASE DOMAIN-CONTAINING PROTEIN 1"/>
    <property type="match status" value="1"/>
</dbReference>
<evidence type="ECO:0000256" key="15">
    <source>
        <dbReference type="ARBA" id="ARBA00047316"/>
    </source>
</evidence>
<gene>
    <name evidence="18" type="ORF">RI845_10735</name>
</gene>